<dbReference type="VEuPathDB" id="FungiDB:SPSK_10908"/>
<evidence type="ECO:0000313" key="2">
    <source>
        <dbReference type="EMBL" id="KJR85185.1"/>
    </source>
</evidence>
<feature type="region of interest" description="Disordered" evidence="1">
    <location>
        <begin position="109"/>
        <end position="132"/>
    </location>
</feature>
<reference evidence="2 3" key="1">
    <citation type="journal article" date="2014" name="BMC Genomics">
        <title>Comparative genomics of the major fungal agents of human and animal Sporotrichosis: Sporothrix schenckii and Sporothrix brasiliensis.</title>
        <authorList>
            <person name="Teixeira M.M."/>
            <person name="de Almeida L.G."/>
            <person name="Kubitschek-Barreira P."/>
            <person name="Alves F.L."/>
            <person name="Kioshima E.S."/>
            <person name="Abadio A.K."/>
            <person name="Fernandes L."/>
            <person name="Derengowski L.S."/>
            <person name="Ferreira K.S."/>
            <person name="Souza R.C."/>
            <person name="Ruiz J.C."/>
            <person name="de Andrade N.C."/>
            <person name="Paes H.C."/>
            <person name="Nicola A.M."/>
            <person name="Albuquerque P."/>
            <person name="Gerber A.L."/>
            <person name="Martins V.P."/>
            <person name="Peconick L.D."/>
            <person name="Neto A.V."/>
            <person name="Chaucanez C.B."/>
            <person name="Silva P.A."/>
            <person name="Cunha O.L."/>
            <person name="de Oliveira F.F."/>
            <person name="dos Santos T.C."/>
            <person name="Barros A.L."/>
            <person name="Soares M.A."/>
            <person name="de Oliveira L.M."/>
            <person name="Marini M.M."/>
            <person name="Villalobos-Duno H."/>
            <person name="Cunha M.M."/>
            <person name="de Hoog S."/>
            <person name="da Silveira J.F."/>
            <person name="Henrissat B."/>
            <person name="Nino-Vega G.A."/>
            <person name="Cisalpino P.S."/>
            <person name="Mora-Montes H.M."/>
            <person name="Almeida S.R."/>
            <person name="Stajich J.E."/>
            <person name="Lopes-Bezerra L.M."/>
            <person name="Vasconcelos A.T."/>
            <person name="Felipe M.S."/>
        </authorList>
    </citation>
    <scope>NUCLEOTIDE SEQUENCE [LARGE SCALE GENOMIC DNA]</scope>
    <source>
        <strain evidence="2 3">1099-18</strain>
    </source>
</reference>
<sequence length="189" mass="21037">MCVSTARKELAGHCRKASKVKKNDSSHTPLQTASDSISDWLSRLGRLTRPRLVCVRCTGELWTKEAAEQAAAHIIHKAATRITTEGNGRVTVGNQRSISAPCRRQAATKASWADGQKTDGKRRRQQNCAAEQDQANRGWRSLQLATRVCTTTIARTDAEWQVQCLVEGWPCRIWRLGPSSKVMTTMYSL</sequence>
<evidence type="ECO:0000313" key="3">
    <source>
        <dbReference type="Proteomes" id="UP000033710"/>
    </source>
</evidence>
<name>A0A0F2M8N1_SPOSC</name>
<organism evidence="2 3">
    <name type="scientific">Sporothrix schenckii 1099-18</name>
    <dbReference type="NCBI Taxonomy" id="1397361"/>
    <lineage>
        <taxon>Eukaryota</taxon>
        <taxon>Fungi</taxon>
        <taxon>Dikarya</taxon>
        <taxon>Ascomycota</taxon>
        <taxon>Pezizomycotina</taxon>
        <taxon>Sordariomycetes</taxon>
        <taxon>Sordariomycetidae</taxon>
        <taxon>Ophiostomatales</taxon>
        <taxon>Ophiostomataceae</taxon>
        <taxon>Sporothrix</taxon>
    </lineage>
</organism>
<dbReference type="AlphaFoldDB" id="A0A0F2M8N1"/>
<feature type="region of interest" description="Disordered" evidence="1">
    <location>
        <begin position="14"/>
        <end position="33"/>
    </location>
</feature>
<dbReference type="GeneID" id="27672423"/>
<dbReference type="KEGG" id="ssck:SPSK_10908"/>
<protein>
    <submittedName>
        <fullName evidence="2">Uncharacterized protein</fullName>
    </submittedName>
</protein>
<reference evidence="2 3" key="2">
    <citation type="journal article" date="2015" name="Eukaryot. Cell">
        <title>Asexual propagation of a virulent clone complex in a human and feline outbreak of sporotrichosis.</title>
        <authorList>
            <person name="Teixeira Mde M."/>
            <person name="Rodrigues A.M."/>
            <person name="Tsui C.K."/>
            <person name="de Almeida L.G."/>
            <person name="Van Diepeningen A.D."/>
            <person name="van den Ende B.G."/>
            <person name="Fernandes G.F."/>
            <person name="Kano R."/>
            <person name="Hamelin R.C."/>
            <person name="Lopes-Bezerra L.M."/>
            <person name="Vasconcelos A.T."/>
            <person name="de Hoog S."/>
            <person name="de Camargo Z.P."/>
            <person name="Felipe M.S."/>
        </authorList>
    </citation>
    <scope>NUCLEOTIDE SEQUENCE [LARGE SCALE GENOMIC DNA]</scope>
    <source>
        <strain evidence="2 3">1099-18</strain>
    </source>
</reference>
<dbReference type="RefSeq" id="XP_016587861.1">
    <property type="nucleotide sequence ID" value="XM_016737146.1"/>
</dbReference>
<dbReference type="EMBL" id="AXCR01000007">
    <property type="protein sequence ID" value="KJR85185.1"/>
    <property type="molecule type" value="Genomic_DNA"/>
</dbReference>
<comment type="caution">
    <text evidence="2">The sequence shown here is derived from an EMBL/GenBank/DDBJ whole genome shotgun (WGS) entry which is preliminary data.</text>
</comment>
<accession>A0A0F2M8N1</accession>
<gene>
    <name evidence="2" type="ORF">SPSK_10908</name>
</gene>
<proteinExistence type="predicted"/>
<evidence type="ECO:0000256" key="1">
    <source>
        <dbReference type="SAM" id="MobiDB-lite"/>
    </source>
</evidence>
<dbReference type="Proteomes" id="UP000033710">
    <property type="component" value="Unassembled WGS sequence"/>
</dbReference>